<sequence length="72" mass="7974">MVGLTDCPASSLWIHITGVPDFLAMGTRFKDDTRNPAENLITGVLWVTVLLCSRGTRRNFNCFTGLTTLTAW</sequence>
<keyword evidence="2" id="KW-1185">Reference proteome</keyword>
<accession>A0A9W9TEV6</accession>
<reference evidence="1" key="1">
    <citation type="submission" date="2022-11" db="EMBL/GenBank/DDBJ databases">
        <authorList>
            <person name="Petersen C."/>
        </authorList>
    </citation>
    <scope>NUCLEOTIDE SEQUENCE</scope>
    <source>
        <strain evidence="1">IBT 19713</strain>
    </source>
</reference>
<reference evidence="1" key="2">
    <citation type="journal article" date="2023" name="IMA Fungus">
        <title>Comparative genomic study of the Penicillium genus elucidates a diverse pangenome and 15 lateral gene transfer events.</title>
        <authorList>
            <person name="Petersen C."/>
            <person name="Sorensen T."/>
            <person name="Nielsen M.R."/>
            <person name="Sondergaard T.E."/>
            <person name="Sorensen J.L."/>
            <person name="Fitzpatrick D.A."/>
            <person name="Frisvad J.C."/>
            <person name="Nielsen K.L."/>
        </authorList>
    </citation>
    <scope>NUCLEOTIDE SEQUENCE</scope>
    <source>
        <strain evidence="1">IBT 19713</strain>
    </source>
</reference>
<gene>
    <name evidence="1" type="ORF">N7468_009320</name>
</gene>
<comment type="caution">
    <text evidence="1">The sequence shown here is derived from an EMBL/GenBank/DDBJ whole genome shotgun (WGS) entry which is preliminary data.</text>
</comment>
<dbReference type="AlphaFoldDB" id="A0A9W9TEV6"/>
<evidence type="ECO:0000313" key="2">
    <source>
        <dbReference type="Proteomes" id="UP001150941"/>
    </source>
</evidence>
<organism evidence="1 2">
    <name type="scientific">Penicillium chermesinum</name>
    <dbReference type="NCBI Taxonomy" id="63820"/>
    <lineage>
        <taxon>Eukaryota</taxon>
        <taxon>Fungi</taxon>
        <taxon>Dikarya</taxon>
        <taxon>Ascomycota</taxon>
        <taxon>Pezizomycotina</taxon>
        <taxon>Eurotiomycetes</taxon>
        <taxon>Eurotiomycetidae</taxon>
        <taxon>Eurotiales</taxon>
        <taxon>Aspergillaceae</taxon>
        <taxon>Penicillium</taxon>
    </lineage>
</organism>
<evidence type="ECO:0000313" key="1">
    <source>
        <dbReference type="EMBL" id="KAJ5220116.1"/>
    </source>
</evidence>
<protein>
    <submittedName>
        <fullName evidence="1">Uncharacterized protein</fullName>
    </submittedName>
</protein>
<proteinExistence type="predicted"/>
<name>A0A9W9TEV6_9EURO</name>
<dbReference type="Proteomes" id="UP001150941">
    <property type="component" value="Unassembled WGS sequence"/>
</dbReference>
<dbReference type="RefSeq" id="XP_058326946.1">
    <property type="nucleotide sequence ID" value="XM_058478616.1"/>
</dbReference>
<dbReference type="GeneID" id="83205919"/>
<dbReference type="EMBL" id="JAPQKS010000007">
    <property type="protein sequence ID" value="KAJ5220116.1"/>
    <property type="molecule type" value="Genomic_DNA"/>
</dbReference>